<name>A0A067NEK8_PLEO1</name>
<dbReference type="InterPro" id="IPR025476">
    <property type="entry name" value="Helitron_helicase-like"/>
</dbReference>
<gene>
    <name evidence="2" type="ORF">PLEOSDRAFT_51807</name>
</gene>
<feature type="domain" description="Helitron helicase-like" evidence="1">
    <location>
        <begin position="3"/>
        <end position="192"/>
    </location>
</feature>
<protein>
    <recommendedName>
        <fullName evidence="1">Helitron helicase-like domain-containing protein</fullName>
    </recommendedName>
</protein>
<reference evidence="3" key="1">
    <citation type="journal article" date="2014" name="Proc. Natl. Acad. Sci. U.S.A.">
        <title>Extensive sampling of basidiomycete genomes demonstrates inadequacy of the white-rot/brown-rot paradigm for wood decay fungi.</title>
        <authorList>
            <person name="Riley R."/>
            <person name="Salamov A.A."/>
            <person name="Brown D.W."/>
            <person name="Nagy L.G."/>
            <person name="Floudas D."/>
            <person name="Held B.W."/>
            <person name="Levasseur A."/>
            <person name="Lombard V."/>
            <person name="Morin E."/>
            <person name="Otillar R."/>
            <person name="Lindquist E.A."/>
            <person name="Sun H."/>
            <person name="LaButti K.M."/>
            <person name="Schmutz J."/>
            <person name="Jabbour D."/>
            <person name="Luo H."/>
            <person name="Baker S.E."/>
            <person name="Pisabarro A.G."/>
            <person name="Walton J.D."/>
            <person name="Blanchette R.A."/>
            <person name="Henrissat B."/>
            <person name="Martin F."/>
            <person name="Cullen D."/>
            <person name="Hibbett D.S."/>
            <person name="Grigoriev I.V."/>
        </authorList>
    </citation>
    <scope>NUCLEOTIDE SEQUENCE [LARGE SCALE GENOMIC DNA]</scope>
    <source>
        <strain evidence="3">PC15</strain>
    </source>
</reference>
<evidence type="ECO:0000313" key="3">
    <source>
        <dbReference type="Proteomes" id="UP000027073"/>
    </source>
</evidence>
<proteinExistence type="predicted"/>
<evidence type="ECO:0000259" key="1">
    <source>
        <dbReference type="Pfam" id="PF14214"/>
    </source>
</evidence>
<dbReference type="VEuPathDB" id="FungiDB:PLEOSDRAFT_51807"/>
<dbReference type="Pfam" id="PF14214">
    <property type="entry name" value="Helitron_like_N"/>
    <property type="match status" value="1"/>
</dbReference>
<sequence>MYHDKRFQMDQFFPIVAFNHEQIKTATRASFIISERNSFEKVVERIENLDLGVLADLANRMKEGEIVSPSTPQEQACFAILNDIDQIGGHVQGSMSSKKTMRSEIWSLMSFLGAPSWFITFSPADVMNPLCIYFANSDEEYTPGILPKEMRERAIALNPVAAARFFNYICVNIDRPGIYGETSAYYGVVEQQVTWKDAIKETSCKET</sequence>
<dbReference type="EMBL" id="KL198010">
    <property type="protein sequence ID" value="KDQ25380.1"/>
    <property type="molecule type" value="Genomic_DNA"/>
</dbReference>
<dbReference type="InParanoid" id="A0A067NEK8"/>
<evidence type="ECO:0000313" key="2">
    <source>
        <dbReference type="EMBL" id="KDQ25380.1"/>
    </source>
</evidence>
<dbReference type="OrthoDB" id="3254930at2759"/>
<accession>A0A067NEK8</accession>
<dbReference type="Proteomes" id="UP000027073">
    <property type="component" value="Unassembled WGS sequence"/>
</dbReference>
<dbReference type="STRING" id="1137138.A0A067NEK8"/>
<dbReference type="HOGENOM" id="CLU_080483_1_0_1"/>
<organism evidence="2 3">
    <name type="scientific">Pleurotus ostreatus (strain PC15)</name>
    <name type="common">Oyster mushroom</name>
    <dbReference type="NCBI Taxonomy" id="1137138"/>
    <lineage>
        <taxon>Eukaryota</taxon>
        <taxon>Fungi</taxon>
        <taxon>Dikarya</taxon>
        <taxon>Basidiomycota</taxon>
        <taxon>Agaricomycotina</taxon>
        <taxon>Agaricomycetes</taxon>
        <taxon>Agaricomycetidae</taxon>
        <taxon>Agaricales</taxon>
        <taxon>Pleurotineae</taxon>
        <taxon>Pleurotaceae</taxon>
        <taxon>Pleurotus</taxon>
    </lineage>
</organism>
<dbReference type="AlphaFoldDB" id="A0A067NEK8"/>